<dbReference type="InterPro" id="IPR051704">
    <property type="entry name" value="FAD_aromatic-hydroxylase"/>
</dbReference>
<evidence type="ECO:0000313" key="7">
    <source>
        <dbReference type="Proteomes" id="UP000077671"/>
    </source>
</evidence>
<keyword evidence="8" id="KW-1185">Reference proteome</keyword>
<protein>
    <recommendedName>
        <fullName evidence="4">FAD-binding domain-containing protein</fullName>
    </recommendedName>
</protein>
<dbReference type="SUPFAM" id="SSF51905">
    <property type="entry name" value="FAD/NAD(P)-binding domain"/>
    <property type="match status" value="1"/>
</dbReference>
<evidence type="ECO:0000256" key="1">
    <source>
        <dbReference type="ARBA" id="ARBA00022630"/>
    </source>
</evidence>
<reference evidence="5" key="3">
    <citation type="submission" date="2020-10" db="EMBL/GenBank/DDBJ databases">
        <authorList>
            <person name="Sedaghatjoo S."/>
        </authorList>
    </citation>
    <scope>NUCLEOTIDE SEQUENCE</scope>
    <source>
        <strain evidence="5">AZH3</strain>
    </source>
</reference>
<feature type="domain" description="FAD-binding" evidence="4">
    <location>
        <begin position="7"/>
        <end position="343"/>
    </location>
</feature>
<evidence type="ECO:0000313" key="8">
    <source>
        <dbReference type="Proteomes" id="UP000836402"/>
    </source>
</evidence>
<dbReference type="PANTHER" id="PTHR46865">
    <property type="entry name" value="OXIDOREDUCTASE-RELATED"/>
    <property type="match status" value="1"/>
</dbReference>
<evidence type="ECO:0000313" key="6">
    <source>
        <dbReference type="EMBL" id="KAE8250429.1"/>
    </source>
</evidence>
<name>A0A177UTW4_9BASI</name>
<dbReference type="PANTHER" id="PTHR46865:SF2">
    <property type="entry name" value="MONOOXYGENASE"/>
    <property type="match status" value="1"/>
</dbReference>
<evidence type="ECO:0000259" key="4">
    <source>
        <dbReference type="Pfam" id="PF01494"/>
    </source>
</evidence>
<evidence type="ECO:0000256" key="2">
    <source>
        <dbReference type="ARBA" id="ARBA00022827"/>
    </source>
</evidence>
<dbReference type="GO" id="GO:0071949">
    <property type="term" value="F:FAD binding"/>
    <property type="evidence" value="ECO:0007669"/>
    <property type="project" value="InterPro"/>
</dbReference>
<dbReference type="EMBL" id="CAJHJG010004984">
    <property type="protein sequence ID" value="CAD6946565.1"/>
    <property type="molecule type" value="Genomic_DNA"/>
</dbReference>
<reference evidence="6" key="2">
    <citation type="journal article" date="2019" name="IMA Fungus">
        <title>Genome sequencing and comparison of five Tilletia species to identify candidate genes for the detection of regulated species infecting wheat.</title>
        <authorList>
            <person name="Nguyen H.D.T."/>
            <person name="Sultana T."/>
            <person name="Kesanakurti P."/>
            <person name="Hambleton S."/>
        </authorList>
    </citation>
    <scope>NUCLEOTIDE SEQUENCE</scope>
    <source>
        <strain evidence="6">DAOMC 238032</strain>
    </source>
</reference>
<dbReference type="Gene3D" id="3.50.50.60">
    <property type="entry name" value="FAD/NAD(P)-binding domain"/>
    <property type="match status" value="1"/>
</dbReference>
<accession>A0A177UTW4</accession>
<organism evidence="6 7">
    <name type="scientific">Tilletia caries</name>
    <name type="common">wheat bunt fungus</name>
    <dbReference type="NCBI Taxonomy" id="13290"/>
    <lineage>
        <taxon>Eukaryota</taxon>
        <taxon>Fungi</taxon>
        <taxon>Dikarya</taxon>
        <taxon>Basidiomycota</taxon>
        <taxon>Ustilaginomycotina</taxon>
        <taxon>Exobasidiomycetes</taxon>
        <taxon>Tilletiales</taxon>
        <taxon>Tilletiaceae</taxon>
        <taxon>Tilletia</taxon>
    </lineage>
</organism>
<keyword evidence="1" id="KW-0285">Flavoprotein</keyword>
<dbReference type="Gene3D" id="3.30.9.10">
    <property type="entry name" value="D-Amino Acid Oxidase, subunit A, domain 2"/>
    <property type="match status" value="1"/>
</dbReference>
<sequence length="433" mass="48626">MTDSRRILISGAGIAGPVLSYWLGRAGIHSTIVERAPDLRTNGQTIDIRGKARKVIADMGVEQKIRDACTQEEGLYFVDANDKVLSAFPVDKENGNSATCDIEILRYKLCSLFVDASKDTTEYIFSDSIKDIKQTEREAVVEFESGKKESYDVVVLADGMFSRARSLVFPKEGEENEIVYDSLGLKTAYFSIPYVPEDDGTWSRWRIAPGARNLWLRPDGKSKTPTTRAFMMTRNKEALRRFENYRKLDIAAQKKIWREVYQGAGWKTQRVLDAMDASTGSPDDDFYMQDIAQIKTKKWSKGRVVLLGDAGYCPSPMSGMGTSCAIVGAYVLGNELAKQPNWADLDQVSIAFESYDKILRPYIEESQDIPRALFNLVYPNSNLAVRLIQICLMIANVLVNSVWLNAIFAKVSETIRGGKPEEDKSLRLPEYGH</sequence>
<dbReference type="InterPro" id="IPR036188">
    <property type="entry name" value="FAD/NAD-bd_sf"/>
</dbReference>
<dbReference type="Pfam" id="PF01494">
    <property type="entry name" value="FAD_binding_3"/>
    <property type="match status" value="1"/>
</dbReference>
<dbReference type="InterPro" id="IPR002938">
    <property type="entry name" value="FAD-bd"/>
</dbReference>
<keyword evidence="3" id="KW-0560">Oxidoreductase</keyword>
<dbReference type="EMBL" id="LWDD02001230">
    <property type="protein sequence ID" value="KAE8250429.1"/>
    <property type="molecule type" value="Genomic_DNA"/>
</dbReference>
<dbReference type="PRINTS" id="PR00420">
    <property type="entry name" value="RNGMNOXGNASE"/>
</dbReference>
<proteinExistence type="predicted"/>
<dbReference type="GO" id="GO:0016491">
    <property type="term" value="F:oxidoreductase activity"/>
    <property type="evidence" value="ECO:0007669"/>
    <property type="project" value="UniProtKB-KW"/>
</dbReference>
<keyword evidence="2" id="KW-0274">FAD</keyword>
<dbReference type="Proteomes" id="UP000077671">
    <property type="component" value="Unassembled WGS sequence"/>
</dbReference>
<evidence type="ECO:0000256" key="3">
    <source>
        <dbReference type="ARBA" id="ARBA00023002"/>
    </source>
</evidence>
<dbReference type="Proteomes" id="UP000836402">
    <property type="component" value="Unassembled WGS sequence"/>
</dbReference>
<reference evidence="6" key="1">
    <citation type="submission" date="2016-04" db="EMBL/GenBank/DDBJ databases">
        <authorList>
            <person name="Nguyen H.D."/>
            <person name="Kesanakurti P."/>
            <person name="Cullis J."/>
            <person name="Levesque C.A."/>
            <person name="Hambleton S."/>
        </authorList>
    </citation>
    <scope>NUCLEOTIDE SEQUENCE</scope>
    <source>
        <strain evidence="6">DAOMC 238032</strain>
    </source>
</reference>
<evidence type="ECO:0000313" key="5">
    <source>
        <dbReference type="EMBL" id="CAD6946565.1"/>
    </source>
</evidence>
<comment type="caution">
    <text evidence="6">The sequence shown here is derived from an EMBL/GenBank/DDBJ whole genome shotgun (WGS) entry which is preliminary data.</text>
</comment>
<gene>
    <name evidence="6" type="ORF">A4X03_0g6440</name>
    <name evidence="5" type="ORF">JKIAZH3_G751</name>
</gene>
<dbReference type="AlphaFoldDB" id="A0A177UTW4"/>